<feature type="chain" id="PRO_5047141248" evidence="1">
    <location>
        <begin position="27"/>
        <end position="323"/>
    </location>
</feature>
<evidence type="ECO:0000313" key="4">
    <source>
        <dbReference type="Proteomes" id="UP001304298"/>
    </source>
</evidence>
<dbReference type="SUPFAM" id="SSF52266">
    <property type="entry name" value="SGNH hydrolase"/>
    <property type="match status" value="1"/>
</dbReference>
<gene>
    <name evidence="3" type="ORF">VA596_39115</name>
</gene>
<dbReference type="InterPro" id="IPR013830">
    <property type="entry name" value="SGNH_hydro"/>
</dbReference>
<organism evidence="3 4">
    <name type="scientific">Amycolatopsis heterodermiae</name>
    <dbReference type="NCBI Taxonomy" id="3110235"/>
    <lineage>
        <taxon>Bacteria</taxon>
        <taxon>Bacillati</taxon>
        <taxon>Actinomycetota</taxon>
        <taxon>Actinomycetes</taxon>
        <taxon>Pseudonocardiales</taxon>
        <taxon>Pseudonocardiaceae</taxon>
        <taxon>Amycolatopsis</taxon>
    </lineage>
</organism>
<keyword evidence="1" id="KW-0732">Signal</keyword>
<name>A0ABU5RH46_9PSEU</name>
<evidence type="ECO:0000259" key="2">
    <source>
        <dbReference type="Pfam" id="PF13472"/>
    </source>
</evidence>
<sequence length="323" mass="33487">MRRRSPVAVLLLVLAGLAAAAPAASAAPSFGRYVALGDSYTAGPLIPWQRASWCFRSNNNYPSWLATRLGLYDAPGGFTDASCSSADTTNMTAAQVTPSPDLPLSTQSPQFDALTLDTDLVTIGIGGNDYGVFGSLVGMCPTLRAADPAGSPCQAHYTVGGVDTMITAVQHTGRNVAKVIRGVREHSPGAKIVLVGYPRLVPPHGYCPSVVPLSDGDYAWADQVERALNAAIASAAKQEKAQFVDTYGPSLGHDACAGDAAWVAGRSTNLFAAAAFHPYRAGMEAEAALIAKALGVQAKSGAPTARDAAQPDQVARMARTAGW</sequence>
<protein>
    <submittedName>
        <fullName evidence="3">SGNH/GDSL hydrolase family protein</fullName>
        <ecNumber evidence="3">3.1.-.-</ecNumber>
    </submittedName>
</protein>
<dbReference type="Gene3D" id="3.40.50.1110">
    <property type="entry name" value="SGNH hydrolase"/>
    <property type="match status" value="1"/>
</dbReference>
<comment type="caution">
    <text evidence="3">The sequence shown here is derived from an EMBL/GenBank/DDBJ whole genome shotgun (WGS) entry which is preliminary data.</text>
</comment>
<dbReference type="EC" id="3.1.-.-" evidence="3"/>
<dbReference type="Proteomes" id="UP001304298">
    <property type="component" value="Unassembled WGS sequence"/>
</dbReference>
<reference evidence="3 4" key="1">
    <citation type="submission" date="2023-12" db="EMBL/GenBank/DDBJ databases">
        <title>Amycolatopsis sp. V23-08.</title>
        <authorList>
            <person name="Somphong A."/>
        </authorList>
    </citation>
    <scope>NUCLEOTIDE SEQUENCE [LARGE SCALE GENOMIC DNA]</scope>
    <source>
        <strain evidence="3 4">V23-08</strain>
    </source>
</reference>
<dbReference type="InterPro" id="IPR037460">
    <property type="entry name" value="SEST-like"/>
</dbReference>
<dbReference type="CDD" id="cd01823">
    <property type="entry name" value="SEST_like"/>
    <property type="match status" value="1"/>
</dbReference>
<dbReference type="InterPro" id="IPR036514">
    <property type="entry name" value="SGNH_hydro_sf"/>
</dbReference>
<evidence type="ECO:0000256" key="1">
    <source>
        <dbReference type="SAM" id="SignalP"/>
    </source>
</evidence>
<dbReference type="PANTHER" id="PTHR37981">
    <property type="entry name" value="LIPASE 2"/>
    <property type="match status" value="1"/>
</dbReference>
<dbReference type="EMBL" id="JAYFSI010000012">
    <property type="protein sequence ID" value="MEA5365591.1"/>
    <property type="molecule type" value="Genomic_DNA"/>
</dbReference>
<evidence type="ECO:0000313" key="3">
    <source>
        <dbReference type="EMBL" id="MEA5365591.1"/>
    </source>
</evidence>
<proteinExistence type="predicted"/>
<accession>A0ABU5RH46</accession>
<dbReference type="RefSeq" id="WP_323334226.1">
    <property type="nucleotide sequence ID" value="NZ_JAYFSI010000012.1"/>
</dbReference>
<dbReference type="GO" id="GO:0016787">
    <property type="term" value="F:hydrolase activity"/>
    <property type="evidence" value="ECO:0007669"/>
    <property type="project" value="UniProtKB-KW"/>
</dbReference>
<feature type="signal peptide" evidence="1">
    <location>
        <begin position="1"/>
        <end position="26"/>
    </location>
</feature>
<dbReference type="PANTHER" id="PTHR37981:SF1">
    <property type="entry name" value="SGNH HYDROLASE-TYPE ESTERASE DOMAIN-CONTAINING PROTEIN"/>
    <property type="match status" value="1"/>
</dbReference>
<keyword evidence="4" id="KW-1185">Reference proteome</keyword>
<dbReference type="Pfam" id="PF13472">
    <property type="entry name" value="Lipase_GDSL_2"/>
    <property type="match status" value="1"/>
</dbReference>
<feature type="domain" description="SGNH hydrolase-type esterase" evidence="2">
    <location>
        <begin position="35"/>
        <end position="284"/>
    </location>
</feature>
<keyword evidence="3" id="KW-0378">Hydrolase</keyword>